<reference evidence="1" key="1">
    <citation type="submission" date="2020-05" db="EMBL/GenBank/DDBJ databases">
        <title>Large-scale comparative analyses of tick genomes elucidate their genetic diversity and vector capacities.</title>
        <authorList>
            <person name="Jia N."/>
            <person name="Wang J."/>
            <person name="Shi W."/>
            <person name="Du L."/>
            <person name="Sun Y."/>
            <person name="Zhan W."/>
            <person name="Jiang J."/>
            <person name="Wang Q."/>
            <person name="Zhang B."/>
            <person name="Ji P."/>
            <person name="Sakyi L.B."/>
            <person name="Cui X."/>
            <person name="Yuan T."/>
            <person name="Jiang B."/>
            <person name="Yang W."/>
            <person name="Lam T.T.-Y."/>
            <person name="Chang Q."/>
            <person name="Ding S."/>
            <person name="Wang X."/>
            <person name="Zhu J."/>
            <person name="Ruan X."/>
            <person name="Zhao L."/>
            <person name="Wei J."/>
            <person name="Que T."/>
            <person name="Du C."/>
            <person name="Cheng J."/>
            <person name="Dai P."/>
            <person name="Han X."/>
            <person name="Huang E."/>
            <person name="Gao Y."/>
            <person name="Liu J."/>
            <person name="Shao H."/>
            <person name="Ye R."/>
            <person name="Li L."/>
            <person name="Wei W."/>
            <person name="Wang X."/>
            <person name="Wang C."/>
            <person name="Yang T."/>
            <person name="Huo Q."/>
            <person name="Li W."/>
            <person name="Guo W."/>
            <person name="Chen H."/>
            <person name="Zhou L."/>
            <person name="Ni X."/>
            <person name="Tian J."/>
            <person name="Zhou Y."/>
            <person name="Sheng Y."/>
            <person name="Liu T."/>
            <person name="Pan Y."/>
            <person name="Xia L."/>
            <person name="Li J."/>
            <person name="Zhao F."/>
            <person name="Cao W."/>
        </authorList>
    </citation>
    <scope>NUCLEOTIDE SEQUENCE</scope>
    <source>
        <strain evidence="1">Hyas-2018</strain>
    </source>
</reference>
<sequence>MSVNWEQLRKFRQVQPTQGPFDLDSWTAQLQKDIRQHTQTLDTAPEIPVIHTQDALLQITHDMLDDTIPHLTEAILAADLTKAFDRIRHDAILKQLQVL</sequence>
<evidence type="ECO:0000313" key="1">
    <source>
        <dbReference type="EMBL" id="KAH6941413.1"/>
    </source>
</evidence>
<comment type="caution">
    <text evidence="1">The sequence shown here is derived from an EMBL/GenBank/DDBJ whole genome shotgun (WGS) entry which is preliminary data.</text>
</comment>
<dbReference type="Proteomes" id="UP000821845">
    <property type="component" value="Chromosome 11"/>
</dbReference>
<dbReference type="EMBL" id="CM023491">
    <property type="protein sequence ID" value="KAH6941413.1"/>
    <property type="molecule type" value="Genomic_DNA"/>
</dbReference>
<gene>
    <name evidence="1" type="ORF">HPB50_017919</name>
</gene>
<protein>
    <submittedName>
        <fullName evidence="1">Uncharacterized protein</fullName>
    </submittedName>
</protein>
<organism evidence="1 2">
    <name type="scientific">Hyalomma asiaticum</name>
    <name type="common">Tick</name>
    <dbReference type="NCBI Taxonomy" id="266040"/>
    <lineage>
        <taxon>Eukaryota</taxon>
        <taxon>Metazoa</taxon>
        <taxon>Ecdysozoa</taxon>
        <taxon>Arthropoda</taxon>
        <taxon>Chelicerata</taxon>
        <taxon>Arachnida</taxon>
        <taxon>Acari</taxon>
        <taxon>Parasitiformes</taxon>
        <taxon>Ixodida</taxon>
        <taxon>Ixodoidea</taxon>
        <taxon>Ixodidae</taxon>
        <taxon>Hyalomminae</taxon>
        <taxon>Hyalomma</taxon>
    </lineage>
</organism>
<accession>A0ACB7T2U4</accession>
<name>A0ACB7T2U4_HYAAI</name>
<evidence type="ECO:0000313" key="2">
    <source>
        <dbReference type="Proteomes" id="UP000821845"/>
    </source>
</evidence>
<proteinExistence type="predicted"/>
<keyword evidence="2" id="KW-1185">Reference proteome</keyword>